<evidence type="ECO:0000259" key="1">
    <source>
        <dbReference type="Pfam" id="PF00501"/>
    </source>
</evidence>
<dbReference type="GO" id="GO:0043041">
    <property type="term" value="P:amino acid activation for nonribosomal peptide biosynthetic process"/>
    <property type="evidence" value="ECO:0007669"/>
    <property type="project" value="TreeGrafter"/>
</dbReference>
<evidence type="ECO:0000313" key="5">
    <source>
        <dbReference type="Proteomes" id="UP000229897"/>
    </source>
</evidence>
<dbReference type="KEGG" id="mass:CR152_18860"/>
<proteinExistence type="predicted"/>
<dbReference type="SUPFAM" id="SSF52777">
    <property type="entry name" value="CoA-dependent acyltransferases"/>
    <property type="match status" value="3"/>
</dbReference>
<protein>
    <submittedName>
        <fullName evidence="4">Peptide synthetase</fullName>
    </submittedName>
</protein>
<dbReference type="Gene3D" id="3.40.50.12780">
    <property type="entry name" value="N-terminal domain of ligase-like"/>
    <property type="match status" value="1"/>
</dbReference>
<feature type="domain" description="Carrier" evidence="2">
    <location>
        <begin position="988"/>
        <end position="1035"/>
    </location>
</feature>
<gene>
    <name evidence="4" type="ORF">CR152_18860</name>
</gene>
<feature type="domain" description="AMP-dependent synthetase/ligase" evidence="1">
    <location>
        <begin position="448"/>
        <end position="800"/>
    </location>
</feature>
<dbReference type="Gene3D" id="3.30.300.30">
    <property type="match status" value="1"/>
</dbReference>
<dbReference type="InterPro" id="IPR045851">
    <property type="entry name" value="AMP-bd_C_sf"/>
</dbReference>
<sequence>MDKQRFELSRSQQAVFTMEAFQLSGHHFYLGGVARLRGAVTLEQLAQAVALVRDSHDVFRIGFIVDAVGAWHGIRQDRPHSQIEQVDFSCHADPEQAFSGWAERQLLLEEDLELAPIRIFVVRFNGEQAGWFVKAHHAAADGAALALVMEHLSSALESGRCAASPAFTLLACGERDYEGSDRFRRDAQYWRQLFGDVAQAAGPSLRARAPIGDYRARSARSMRIRFALSDVQNDTLHRFKQVGGSVFRLFFAAVAYAQMVVEDSDGALLQAPMLNRWSDDEKQAVAMGVAPVLVPVSRAAGESATECYRTLKQALQKAVVHSRFAPGARWSEFASPAWRKAVPAFGVSYQTGVFRETVSGAEVDIDHLQAVEALFATIHIHDRFDGGRFRLEADFRQQWSAAQCEAFLAAVVNHAMAVAAEILEEPNGMAEAQAASLVEPIGVHLQAAFERYADHCMFKHAQSASSVTYREGWNWIRHFGEQLRRYSRQAGPNAPVLILGRRLPETTLAYLACLIDNVTVVPVCPTTPAARLQTIVRNSGAGLCIFSSTDRQLAESFGLPLLQVALDRAMFQRQAAPAPAVADTGRPAYILYTSGSTGEPKGVAISPVALAHYALAATAAYSGDGPFSTPLFTSFGFDLTQTSILVPVLSGGFIQAWDQDLRDEPGMLRALLTDEALTAVKCTPSHLSLLTEHGQPRRNPLTFVVGGENLSAALVNKALSFFPPGSRVINEYGPTETTVGCCIYTVNRPNEDRTPAGTITPIGEALGAACMSIRDSWGELVPLGFKGEIWIGGPVLADGYVGNATQTAAKFVAGPDGRGRWYRTGDLGVQDEQGQFHCLGRVDDEFKLRGHRIHPAEIEKAVEGALARCGGVSQRWELKALKLTVAGEDAIVLCSSEPLPEHHPHFQAHLSAELPEAWRPSRYCPVKPWPVNANGKVDSAALAAAVASQVAATDALGSGAGSVSTRHRTYQMPEWLDEAFLRPIWPQVVNWHGSFLEQGGDSIKAIRLAGLLARHGVRIGAAELLTSRALGAVLEAACAAAQTTTGASEAAEQAVDAGWISHLPAARWFHQQRFEHGDRLQQGIVLTLPASLSAERIHAAVEAVKARHGVFSLRVDPVSGAWRLAPATAQALRVHALPQDGRLESRLQNLQAEVSLGERPSVHEIVTVAGADSRHLLWVCHHLLCDVHSWIYLLDELDQALGQTPLAAARAEHGVFLWGKWLHELGVVPASVPPAAAEPLPTGATASLALTASAADLQWLTQRLKADRAELIAAAMLDLAREDGMLPPQPLVLFENPGRPFAEAGVPAGWRGMLDQAVGWFTGFELVPVVPGAGVDFLRLLKTARNATRHDWGSRLGLENGGVAPLLCINDIGLGLGGRTAWHHFSLDPALSGGYRHPAETGVASFDLQVGDSHWEGKERVTVLLTVAGARDDMVRRYLSRLDVRLLSLGNAVRQGMDDPLARQALLPSDFPLCQLSQFELDLILNGATV</sequence>
<dbReference type="Pfam" id="PF00668">
    <property type="entry name" value="Condensation"/>
    <property type="match status" value="1"/>
</dbReference>
<dbReference type="PROSITE" id="PS00455">
    <property type="entry name" value="AMP_BINDING"/>
    <property type="match status" value="1"/>
</dbReference>
<dbReference type="InterPro" id="IPR001242">
    <property type="entry name" value="Condensation_dom"/>
</dbReference>
<dbReference type="Pfam" id="PF00501">
    <property type="entry name" value="AMP-binding"/>
    <property type="match status" value="1"/>
</dbReference>
<dbReference type="InterPro" id="IPR023213">
    <property type="entry name" value="CAT-like_dom_sf"/>
</dbReference>
<dbReference type="GO" id="GO:0031177">
    <property type="term" value="F:phosphopantetheine binding"/>
    <property type="evidence" value="ECO:0007669"/>
    <property type="project" value="TreeGrafter"/>
</dbReference>
<organism evidence="4 5">
    <name type="scientific">Massilia violaceinigra</name>
    <dbReference type="NCBI Taxonomy" id="2045208"/>
    <lineage>
        <taxon>Bacteria</taxon>
        <taxon>Pseudomonadati</taxon>
        <taxon>Pseudomonadota</taxon>
        <taxon>Betaproteobacteria</taxon>
        <taxon>Burkholderiales</taxon>
        <taxon>Oxalobacteraceae</taxon>
        <taxon>Telluria group</taxon>
        <taxon>Massilia</taxon>
    </lineage>
</organism>
<dbReference type="OrthoDB" id="6297021at2"/>
<dbReference type="Proteomes" id="UP000229897">
    <property type="component" value="Chromosome"/>
</dbReference>
<dbReference type="SUPFAM" id="SSF56801">
    <property type="entry name" value="Acetyl-CoA synthetase-like"/>
    <property type="match status" value="1"/>
</dbReference>
<dbReference type="PANTHER" id="PTHR45527">
    <property type="entry name" value="NONRIBOSOMAL PEPTIDE SYNTHETASE"/>
    <property type="match status" value="1"/>
</dbReference>
<name>A0A2D2DN04_9BURK</name>
<dbReference type="PANTHER" id="PTHR45527:SF1">
    <property type="entry name" value="FATTY ACID SYNTHASE"/>
    <property type="match status" value="1"/>
</dbReference>
<dbReference type="RefSeq" id="WP_099877092.1">
    <property type="nucleotide sequence ID" value="NZ_CP024608.1"/>
</dbReference>
<dbReference type="InterPro" id="IPR036736">
    <property type="entry name" value="ACP-like_sf"/>
</dbReference>
<evidence type="ECO:0000259" key="3">
    <source>
        <dbReference type="Pfam" id="PF00668"/>
    </source>
</evidence>
<evidence type="ECO:0000313" key="4">
    <source>
        <dbReference type="EMBL" id="ATQ76357.1"/>
    </source>
</evidence>
<accession>A0A2D2DN04</accession>
<dbReference type="Gene3D" id="3.30.559.30">
    <property type="entry name" value="Nonribosomal peptide synthetase, condensation domain"/>
    <property type="match status" value="1"/>
</dbReference>
<dbReference type="Gene3D" id="1.10.1200.10">
    <property type="entry name" value="ACP-like"/>
    <property type="match status" value="1"/>
</dbReference>
<reference evidence="4" key="1">
    <citation type="submission" date="2017-10" db="EMBL/GenBank/DDBJ databases">
        <title>Massilia psychrophilum sp. nov., a novel purple-pigmented bacterium isolated from Tianshan glacier, Xinjiang Municipality, China.</title>
        <authorList>
            <person name="Wang H."/>
        </authorList>
    </citation>
    <scope>NUCLEOTIDE SEQUENCE [LARGE SCALE GENOMIC DNA]</scope>
    <source>
        <strain evidence="4">B2</strain>
    </source>
</reference>
<dbReference type="GO" id="GO:0005737">
    <property type="term" value="C:cytoplasm"/>
    <property type="evidence" value="ECO:0007669"/>
    <property type="project" value="TreeGrafter"/>
</dbReference>
<dbReference type="GO" id="GO:0044550">
    <property type="term" value="P:secondary metabolite biosynthetic process"/>
    <property type="evidence" value="ECO:0007669"/>
    <property type="project" value="TreeGrafter"/>
</dbReference>
<dbReference type="Gene3D" id="3.30.559.10">
    <property type="entry name" value="Chloramphenicol acetyltransferase-like domain"/>
    <property type="match status" value="2"/>
</dbReference>
<dbReference type="Pfam" id="PF00550">
    <property type="entry name" value="PP-binding"/>
    <property type="match status" value="1"/>
</dbReference>
<evidence type="ECO:0000259" key="2">
    <source>
        <dbReference type="Pfam" id="PF00550"/>
    </source>
</evidence>
<dbReference type="InterPro" id="IPR042099">
    <property type="entry name" value="ANL_N_sf"/>
</dbReference>
<feature type="domain" description="Condensation" evidence="3">
    <location>
        <begin position="5"/>
        <end position="324"/>
    </location>
</feature>
<dbReference type="InterPro" id="IPR000873">
    <property type="entry name" value="AMP-dep_synth/lig_dom"/>
</dbReference>
<dbReference type="InterPro" id="IPR009081">
    <property type="entry name" value="PP-bd_ACP"/>
</dbReference>
<dbReference type="InterPro" id="IPR020845">
    <property type="entry name" value="AMP-binding_CS"/>
</dbReference>
<dbReference type="SUPFAM" id="SSF47336">
    <property type="entry name" value="ACP-like"/>
    <property type="match status" value="1"/>
</dbReference>
<dbReference type="EMBL" id="CP024608">
    <property type="protein sequence ID" value="ATQ76357.1"/>
    <property type="molecule type" value="Genomic_DNA"/>
</dbReference>
<dbReference type="GO" id="GO:0003824">
    <property type="term" value="F:catalytic activity"/>
    <property type="evidence" value="ECO:0007669"/>
    <property type="project" value="InterPro"/>
</dbReference>
<keyword evidence="5" id="KW-1185">Reference proteome</keyword>